<name>A0A4Y7PCX1_9AGAM</name>
<dbReference type="SUPFAM" id="SSF52540">
    <property type="entry name" value="P-loop containing nucleoside triphosphate hydrolases"/>
    <property type="match status" value="1"/>
</dbReference>
<dbReference type="AlphaFoldDB" id="A0A4Y7PCX1"/>
<dbReference type="EMBL" id="ML170983">
    <property type="protein sequence ID" value="TDL13117.1"/>
    <property type="molecule type" value="Genomic_DNA"/>
</dbReference>
<dbReference type="Proteomes" id="UP000294933">
    <property type="component" value="Unassembled WGS sequence"/>
</dbReference>
<dbReference type="OrthoDB" id="3247308at2759"/>
<reference evidence="2 3" key="1">
    <citation type="submission" date="2018-06" db="EMBL/GenBank/DDBJ databases">
        <title>A transcriptomic atlas of mushroom development highlights an independent origin of complex multicellularity.</title>
        <authorList>
            <consortium name="DOE Joint Genome Institute"/>
            <person name="Krizsan K."/>
            <person name="Almasi E."/>
            <person name="Merenyi Z."/>
            <person name="Sahu N."/>
            <person name="Viragh M."/>
            <person name="Koszo T."/>
            <person name="Mondo S."/>
            <person name="Kiss B."/>
            <person name="Balint B."/>
            <person name="Kues U."/>
            <person name="Barry K."/>
            <person name="Hegedus J.C."/>
            <person name="Henrissat B."/>
            <person name="Johnson J."/>
            <person name="Lipzen A."/>
            <person name="Ohm R."/>
            <person name="Nagy I."/>
            <person name="Pangilinan J."/>
            <person name="Yan J."/>
            <person name="Xiong Y."/>
            <person name="Grigoriev I.V."/>
            <person name="Hibbett D.S."/>
            <person name="Nagy L.G."/>
        </authorList>
    </citation>
    <scope>NUCLEOTIDE SEQUENCE [LARGE SCALE GENOMIC DNA]</scope>
    <source>
        <strain evidence="2 3">SZMC22713</strain>
    </source>
</reference>
<evidence type="ECO:0000259" key="1">
    <source>
        <dbReference type="Pfam" id="PF00350"/>
    </source>
</evidence>
<dbReference type="InterPro" id="IPR045063">
    <property type="entry name" value="Dynamin_N"/>
</dbReference>
<evidence type="ECO:0000313" key="2">
    <source>
        <dbReference type="EMBL" id="TDL13117.1"/>
    </source>
</evidence>
<organism evidence="2 3">
    <name type="scientific">Rickenella mellea</name>
    <dbReference type="NCBI Taxonomy" id="50990"/>
    <lineage>
        <taxon>Eukaryota</taxon>
        <taxon>Fungi</taxon>
        <taxon>Dikarya</taxon>
        <taxon>Basidiomycota</taxon>
        <taxon>Agaricomycotina</taxon>
        <taxon>Agaricomycetes</taxon>
        <taxon>Hymenochaetales</taxon>
        <taxon>Rickenellaceae</taxon>
        <taxon>Rickenella</taxon>
    </lineage>
</organism>
<evidence type="ECO:0000313" key="3">
    <source>
        <dbReference type="Proteomes" id="UP000294933"/>
    </source>
</evidence>
<dbReference type="GO" id="GO:0005525">
    <property type="term" value="F:GTP binding"/>
    <property type="evidence" value="ECO:0007669"/>
    <property type="project" value="InterPro"/>
</dbReference>
<dbReference type="VEuPathDB" id="FungiDB:BD410DRAFT_847338"/>
<dbReference type="STRING" id="50990.A0A4Y7PCX1"/>
<keyword evidence="3" id="KW-1185">Reference proteome</keyword>
<proteinExistence type="predicted"/>
<feature type="domain" description="Dynamin N-terminal" evidence="1">
    <location>
        <begin position="25"/>
        <end position="91"/>
    </location>
</feature>
<sequence>MLPVSWGRLALGKRRHFINMASRSSLIISSSLESCTRDIQFGNPFELDGYNVTLIDTPGFDDTERSDTEILNLIAVYLSSSSVSISLSLSSSVESDI</sequence>
<dbReference type="Pfam" id="PF00350">
    <property type="entry name" value="Dynamin_N"/>
    <property type="match status" value="1"/>
</dbReference>
<gene>
    <name evidence="2" type="ORF">BD410DRAFT_847338</name>
</gene>
<protein>
    <recommendedName>
        <fullName evidence="1">Dynamin N-terminal domain-containing protein</fullName>
    </recommendedName>
</protein>
<dbReference type="InterPro" id="IPR027417">
    <property type="entry name" value="P-loop_NTPase"/>
</dbReference>
<dbReference type="CDD" id="cd00882">
    <property type="entry name" value="Ras_like_GTPase"/>
    <property type="match status" value="1"/>
</dbReference>
<accession>A0A4Y7PCX1</accession>
<dbReference type="Gene3D" id="3.40.50.300">
    <property type="entry name" value="P-loop containing nucleotide triphosphate hydrolases"/>
    <property type="match status" value="1"/>
</dbReference>